<dbReference type="PANTHER" id="PTHR43157">
    <property type="entry name" value="PHOSPHATIDYLINOSITOL-GLYCAN BIOSYNTHESIS CLASS F PROTEIN-RELATED"/>
    <property type="match status" value="1"/>
</dbReference>
<dbReference type="PANTHER" id="PTHR43157:SF31">
    <property type="entry name" value="PHOSPHATIDYLINOSITOL-GLYCAN BIOSYNTHESIS CLASS F PROTEIN"/>
    <property type="match status" value="1"/>
</dbReference>
<reference evidence="2 3" key="1">
    <citation type="journal article" date="2016" name="Nat. Commun.">
        <title>Ectomycorrhizal ecology is imprinted in the genome of the dominant symbiotic fungus Cenococcum geophilum.</title>
        <authorList>
            <consortium name="DOE Joint Genome Institute"/>
            <person name="Peter M."/>
            <person name="Kohler A."/>
            <person name="Ohm R.A."/>
            <person name="Kuo A."/>
            <person name="Krutzmann J."/>
            <person name="Morin E."/>
            <person name="Arend M."/>
            <person name="Barry K.W."/>
            <person name="Binder M."/>
            <person name="Choi C."/>
            <person name="Clum A."/>
            <person name="Copeland A."/>
            <person name="Grisel N."/>
            <person name="Haridas S."/>
            <person name="Kipfer T."/>
            <person name="LaButti K."/>
            <person name="Lindquist E."/>
            <person name="Lipzen A."/>
            <person name="Maire R."/>
            <person name="Meier B."/>
            <person name="Mihaltcheva S."/>
            <person name="Molinier V."/>
            <person name="Murat C."/>
            <person name="Poggeler S."/>
            <person name="Quandt C.A."/>
            <person name="Sperisen C."/>
            <person name="Tritt A."/>
            <person name="Tisserant E."/>
            <person name="Crous P.W."/>
            <person name="Henrissat B."/>
            <person name="Nehls U."/>
            <person name="Egli S."/>
            <person name="Spatafora J.W."/>
            <person name="Grigoriev I.V."/>
            <person name="Martin F.M."/>
        </authorList>
    </citation>
    <scope>NUCLEOTIDE SEQUENCE [LARGE SCALE GENOMIC DNA]</scope>
    <source>
        <strain evidence="2 3">CBS 207.34</strain>
    </source>
</reference>
<evidence type="ECO:0000313" key="3">
    <source>
        <dbReference type="Proteomes" id="UP000250140"/>
    </source>
</evidence>
<gene>
    <name evidence="2" type="ORF">AOQ84DRAFT_315905</name>
</gene>
<dbReference type="InterPro" id="IPR002347">
    <property type="entry name" value="SDR_fam"/>
</dbReference>
<name>A0A8E2F3Z1_9PEZI</name>
<dbReference type="Proteomes" id="UP000250140">
    <property type="component" value="Unassembled WGS sequence"/>
</dbReference>
<organism evidence="2 3">
    <name type="scientific">Glonium stellatum</name>
    <dbReference type="NCBI Taxonomy" id="574774"/>
    <lineage>
        <taxon>Eukaryota</taxon>
        <taxon>Fungi</taxon>
        <taxon>Dikarya</taxon>
        <taxon>Ascomycota</taxon>
        <taxon>Pezizomycotina</taxon>
        <taxon>Dothideomycetes</taxon>
        <taxon>Pleosporomycetidae</taxon>
        <taxon>Gloniales</taxon>
        <taxon>Gloniaceae</taxon>
        <taxon>Glonium</taxon>
    </lineage>
</organism>
<proteinExistence type="predicted"/>
<dbReference type="PRINTS" id="PR00081">
    <property type="entry name" value="GDHRDH"/>
</dbReference>
<accession>A0A8E2F3Z1</accession>
<keyword evidence="3" id="KW-1185">Reference proteome</keyword>
<dbReference type="InterPro" id="IPR036291">
    <property type="entry name" value="NAD(P)-bd_dom_sf"/>
</dbReference>
<dbReference type="SUPFAM" id="SSF51735">
    <property type="entry name" value="NAD(P)-binding Rossmann-fold domains"/>
    <property type="match status" value="1"/>
</dbReference>
<evidence type="ECO:0000313" key="2">
    <source>
        <dbReference type="EMBL" id="OCL10135.1"/>
    </source>
</evidence>
<dbReference type="EMBL" id="KV749303">
    <property type="protein sequence ID" value="OCL10135.1"/>
    <property type="molecule type" value="Genomic_DNA"/>
</dbReference>
<keyword evidence="1" id="KW-0560">Oxidoreductase</keyword>
<protein>
    <submittedName>
        <fullName evidence="2">Short-chain dehydrogenase/reductase</fullName>
    </submittedName>
</protein>
<dbReference type="Pfam" id="PF00106">
    <property type="entry name" value="adh_short"/>
    <property type="match status" value="1"/>
</dbReference>
<dbReference type="AlphaFoldDB" id="A0A8E2F3Z1"/>
<dbReference type="OrthoDB" id="542013at2759"/>
<sequence>MAPWIFRFFYSQWFVTPPYPTESWAGKTVIVTGANVGLGLEAARHFARLGAAKVIIASRSTQKAETAKKSIQETTKCKPDVLETWLLDLCSYDSVKAFAERCNGLERIDAIVENAGVVTQNFKLEEEDETTITTNVVSTFLLALLVLPKLRETAKRFNTRPNLVIISSEVHFVTNFPEYGMTPAGESVFTTLADPGTARMADRYNVSKMMEVLACREIVATRAPKGYPVTINFVNPGLCHSELMRERGLVGSILKFLLHARSTEVGSRTLVSAASIGHESHGEYLSDCIVTAPSKLVTSPLGKEMQVHVWKHLSEKLERIQPGILNNF</sequence>
<dbReference type="Gene3D" id="3.40.50.720">
    <property type="entry name" value="NAD(P)-binding Rossmann-like Domain"/>
    <property type="match status" value="1"/>
</dbReference>
<dbReference type="GO" id="GO:0016491">
    <property type="term" value="F:oxidoreductase activity"/>
    <property type="evidence" value="ECO:0007669"/>
    <property type="project" value="UniProtKB-KW"/>
</dbReference>
<evidence type="ECO:0000256" key="1">
    <source>
        <dbReference type="ARBA" id="ARBA00023002"/>
    </source>
</evidence>